<dbReference type="Pfam" id="PF00447">
    <property type="entry name" value="HSF_DNA-bind"/>
    <property type="match status" value="1"/>
</dbReference>
<keyword evidence="2" id="KW-0238">DNA-binding</keyword>
<dbReference type="PRINTS" id="PR00056">
    <property type="entry name" value="HSFDOMAIN"/>
</dbReference>
<proteinExistence type="inferred from homology"/>
<sequence>MLPGTLNYINHSVDMQSTTNFASAWQPDTIMTTRITAPNEESGDDEYMALSTPAVSTPTVSSHADVPALELSPMTTATFDPSKTKYKRSGSNRLNKFVRRLHEMLKSEKDSGIVEWRKGLLVLHSTDAFTQKILPKYFNTKNFKTFRRQLNYYGFVHVRSFSTTGSTTTALWVNQHLANMGSSDVSSVLSLRRVEPCEAAKTAEGRRLRKEEATHTVADIGVSTRAIQAEQIRQMAVKAAESSSDDDEDHEVISFSHAPPIPSIVHCRTTTEATNFTLPAVPAKAVSYVSSDMDVAEEETKTEVSSTYPTTDDAANLLLLFSKSAHSE</sequence>
<evidence type="ECO:0000256" key="4">
    <source>
        <dbReference type="RuleBase" id="RU004020"/>
    </source>
</evidence>
<comment type="similarity">
    <text evidence="4">Belongs to the HSF family.</text>
</comment>
<dbReference type="PANTHER" id="PTHR10015:SF427">
    <property type="entry name" value="HEAT SHOCK FACTOR PROTEIN"/>
    <property type="match status" value="1"/>
</dbReference>
<dbReference type="InterPro" id="IPR036388">
    <property type="entry name" value="WH-like_DNA-bd_sf"/>
</dbReference>
<dbReference type="AlphaFoldDB" id="A0AAD3H2I4"/>
<dbReference type="InterPro" id="IPR036390">
    <property type="entry name" value="WH_DNA-bd_sf"/>
</dbReference>
<dbReference type="Gene3D" id="1.10.10.10">
    <property type="entry name" value="Winged helix-like DNA-binding domain superfamily/Winged helix DNA-binding domain"/>
    <property type="match status" value="1"/>
</dbReference>
<comment type="caution">
    <text evidence="6">The sequence shown here is derived from an EMBL/GenBank/DDBJ whole genome shotgun (WGS) entry which is preliminary data.</text>
</comment>
<evidence type="ECO:0000313" key="7">
    <source>
        <dbReference type="Proteomes" id="UP001054902"/>
    </source>
</evidence>
<dbReference type="SUPFAM" id="SSF46785">
    <property type="entry name" value="Winged helix' DNA-binding domain"/>
    <property type="match status" value="1"/>
</dbReference>
<dbReference type="InterPro" id="IPR000232">
    <property type="entry name" value="HSF_DNA-bd"/>
</dbReference>
<dbReference type="GO" id="GO:0043565">
    <property type="term" value="F:sequence-specific DNA binding"/>
    <property type="evidence" value="ECO:0007669"/>
    <property type="project" value="InterPro"/>
</dbReference>
<comment type="subcellular location">
    <subcellularLocation>
        <location evidence="1">Nucleus</location>
    </subcellularLocation>
</comment>
<reference evidence="6 7" key="1">
    <citation type="journal article" date="2021" name="Sci. Rep.">
        <title>The genome of the diatom Chaetoceros tenuissimus carries an ancient integrated fragment of an extant virus.</title>
        <authorList>
            <person name="Hongo Y."/>
            <person name="Kimura K."/>
            <person name="Takaki Y."/>
            <person name="Yoshida Y."/>
            <person name="Baba S."/>
            <person name="Kobayashi G."/>
            <person name="Nagasaki K."/>
            <person name="Hano T."/>
            <person name="Tomaru Y."/>
        </authorList>
    </citation>
    <scope>NUCLEOTIDE SEQUENCE [LARGE SCALE GENOMIC DNA]</scope>
    <source>
        <strain evidence="6 7">NIES-3715</strain>
    </source>
</reference>
<evidence type="ECO:0000256" key="1">
    <source>
        <dbReference type="ARBA" id="ARBA00004123"/>
    </source>
</evidence>
<evidence type="ECO:0000259" key="5">
    <source>
        <dbReference type="SMART" id="SM00415"/>
    </source>
</evidence>
<name>A0AAD3H2I4_9STRA</name>
<dbReference type="SMART" id="SM00415">
    <property type="entry name" value="HSF"/>
    <property type="match status" value="1"/>
</dbReference>
<dbReference type="GO" id="GO:0005634">
    <property type="term" value="C:nucleus"/>
    <property type="evidence" value="ECO:0007669"/>
    <property type="project" value="UniProtKB-SubCell"/>
</dbReference>
<evidence type="ECO:0000256" key="3">
    <source>
        <dbReference type="ARBA" id="ARBA00023242"/>
    </source>
</evidence>
<accession>A0AAD3H2I4</accession>
<keyword evidence="7" id="KW-1185">Reference proteome</keyword>
<organism evidence="6 7">
    <name type="scientific">Chaetoceros tenuissimus</name>
    <dbReference type="NCBI Taxonomy" id="426638"/>
    <lineage>
        <taxon>Eukaryota</taxon>
        <taxon>Sar</taxon>
        <taxon>Stramenopiles</taxon>
        <taxon>Ochrophyta</taxon>
        <taxon>Bacillariophyta</taxon>
        <taxon>Coscinodiscophyceae</taxon>
        <taxon>Chaetocerotophycidae</taxon>
        <taxon>Chaetocerotales</taxon>
        <taxon>Chaetocerotaceae</taxon>
        <taxon>Chaetoceros</taxon>
    </lineage>
</organism>
<dbReference type="Proteomes" id="UP001054902">
    <property type="component" value="Unassembled WGS sequence"/>
</dbReference>
<protein>
    <recommendedName>
        <fullName evidence="5">HSF-type DNA-binding domain-containing protein</fullName>
    </recommendedName>
</protein>
<evidence type="ECO:0000256" key="2">
    <source>
        <dbReference type="ARBA" id="ARBA00023125"/>
    </source>
</evidence>
<dbReference type="PANTHER" id="PTHR10015">
    <property type="entry name" value="HEAT SHOCK TRANSCRIPTION FACTOR"/>
    <property type="match status" value="1"/>
</dbReference>
<gene>
    <name evidence="6" type="ORF">CTEN210_03984</name>
</gene>
<dbReference type="FunFam" id="1.10.10.10:FF:001611">
    <property type="entry name" value="Predicted protein"/>
    <property type="match status" value="1"/>
</dbReference>
<dbReference type="EMBL" id="BLLK01000023">
    <property type="protein sequence ID" value="GFH47509.1"/>
    <property type="molecule type" value="Genomic_DNA"/>
</dbReference>
<feature type="domain" description="HSF-type DNA-binding" evidence="5">
    <location>
        <begin position="93"/>
        <end position="183"/>
    </location>
</feature>
<dbReference type="GO" id="GO:0003700">
    <property type="term" value="F:DNA-binding transcription factor activity"/>
    <property type="evidence" value="ECO:0007669"/>
    <property type="project" value="InterPro"/>
</dbReference>
<evidence type="ECO:0000313" key="6">
    <source>
        <dbReference type="EMBL" id="GFH47509.1"/>
    </source>
</evidence>
<keyword evidence="3" id="KW-0539">Nucleus</keyword>